<sequence length="864" mass="91677">MKISSFSLSAVVVPVFVSALVLGGCGGSSSSSNGSASPDPVDNGGGTANPVAGDGQIRVLSNRSDLISNGDALIEIVAADAAKLTGLAVKAGNRDVSSVFAIRNDGRMIGLVDGLSLGENAIVATLADGSVLNTTIVNHPNGGPVFSGPQVQPWTCTNDAAIDAQCNQAPEYSFKYVPANRLQALLTNFDPSSMELPPAFLPYDPQNPPAEGDIAMTTTDEGVELPFIVRVEKGVQNRDRYQIMTLFQPGVAWTPFAPQEQWNGKLLIHHGGNVGVTYGPGNPPNGDISGTAPDGGELLLGDSITVALSRGFMTLSTALANLGHNVNLVTSAESLVMAKEHIVETYGELRYTIGTGCSGGAIAQQHVANAYPGIYQGIIVQCSYPDAWTTATQFADYNLLNTYFGASFPTDPENFSPEDFPSFNPNFLPLLQWSLIYGHLPLNPIVSDLAFFPSAYPDQEDCPGLRDAVPVYHPETQIDGLRCGIIDYMKPLFGERSEDVWSQNEQILGRGFGGIPLDNIGVQYGLAALQQGSITADQFLDLNRNIGGFSVDIRQRPERTIADPLALTNAYKTGAINTAEHLSNIAIIDLRGADPGIAHDAYHSWQMRARLEEKQGHADNHVIWFGQFPLAGDTVYSSEALVVMDSWMAAIEADTSDAALTEKVLSNKPAAARDRCLSAQTLLSENGLIIPLTGNILYPTPILPIPGALPSPPAEAGVVFDQLANQACGLDASAYDSSGASAQLTGPLAELQHTLVQTRFGTPRTVAGDSIETWNNKCQLRPVDAADYAANPLISDPDAFAAQVRDIFPEGVCDYSKPGVGVVPTQTWLQYGSAEEVLVGGQALPPVPQGSRSAWASPAFELSR</sequence>
<organism evidence="3 4">
    <name type="scientific">Zhongshania marina</name>
    <dbReference type="NCBI Taxonomy" id="2304603"/>
    <lineage>
        <taxon>Bacteria</taxon>
        <taxon>Pseudomonadati</taxon>
        <taxon>Pseudomonadota</taxon>
        <taxon>Gammaproteobacteria</taxon>
        <taxon>Cellvibrionales</taxon>
        <taxon>Spongiibacteraceae</taxon>
        <taxon>Zhongshania</taxon>
    </lineage>
</organism>
<evidence type="ECO:0000313" key="4">
    <source>
        <dbReference type="Proteomes" id="UP000237222"/>
    </source>
</evidence>
<dbReference type="Pfam" id="PF19878">
    <property type="entry name" value="DUF6351"/>
    <property type="match status" value="1"/>
</dbReference>
<dbReference type="OrthoDB" id="3078806at2"/>
<name>A0A2S4HHJ9_9GAMM</name>
<protein>
    <recommendedName>
        <fullName evidence="2">DUF6351 domain-containing protein</fullName>
    </recommendedName>
</protein>
<dbReference type="RefSeq" id="WP_103683814.1">
    <property type="nucleotide sequence ID" value="NZ_PQGG01000016.1"/>
</dbReference>
<dbReference type="EMBL" id="PQGG01000016">
    <property type="protein sequence ID" value="POP53419.1"/>
    <property type="molecule type" value="Genomic_DNA"/>
</dbReference>
<feature type="compositionally biased region" description="Low complexity" evidence="1">
    <location>
        <begin position="28"/>
        <end position="37"/>
    </location>
</feature>
<evidence type="ECO:0000313" key="3">
    <source>
        <dbReference type="EMBL" id="POP53419.1"/>
    </source>
</evidence>
<evidence type="ECO:0000256" key="1">
    <source>
        <dbReference type="SAM" id="MobiDB-lite"/>
    </source>
</evidence>
<comment type="caution">
    <text evidence="3">The sequence shown here is derived from an EMBL/GenBank/DDBJ whole genome shotgun (WGS) entry which is preliminary data.</text>
</comment>
<dbReference type="SUPFAM" id="SSF53474">
    <property type="entry name" value="alpha/beta-Hydrolases"/>
    <property type="match status" value="1"/>
</dbReference>
<accession>A0A2S4HHJ9</accession>
<gene>
    <name evidence="3" type="ORF">C0068_07185</name>
</gene>
<dbReference type="Proteomes" id="UP000237222">
    <property type="component" value="Unassembled WGS sequence"/>
</dbReference>
<dbReference type="PROSITE" id="PS51257">
    <property type="entry name" value="PROKAR_LIPOPROTEIN"/>
    <property type="match status" value="1"/>
</dbReference>
<dbReference type="AlphaFoldDB" id="A0A2S4HHJ9"/>
<dbReference type="InterPro" id="IPR029058">
    <property type="entry name" value="AB_hydrolase_fold"/>
</dbReference>
<dbReference type="InterPro" id="IPR045556">
    <property type="entry name" value="DUF6351"/>
</dbReference>
<reference evidence="3" key="1">
    <citation type="submission" date="2018-01" db="EMBL/GenBank/DDBJ databases">
        <authorList>
            <person name="Yu X.-D."/>
        </authorList>
    </citation>
    <scope>NUCLEOTIDE SEQUENCE</scope>
    <source>
        <strain evidence="3">ZX-21</strain>
    </source>
</reference>
<feature type="region of interest" description="Disordered" evidence="1">
    <location>
        <begin position="28"/>
        <end position="48"/>
    </location>
</feature>
<feature type="domain" description="DUF6351" evidence="2">
    <location>
        <begin position="57"/>
        <end position="822"/>
    </location>
</feature>
<evidence type="ECO:0000259" key="2">
    <source>
        <dbReference type="Pfam" id="PF19878"/>
    </source>
</evidence>
<proteinExistence type="predicted"/>